<comment type="caution">
    <text evidence="2">The sequence shown here is derived from an EMBL/GenBank/DDBJ whole genome shotgun (WGS) entry which is preliminary data.</text>
</comment>
<dbReference type="Proteomes" id="UP001341840">
    <property type="component" value="Unassembled WGS sequence"/>
</dbReference>
<sequence>MARNGLSPSTKRKAKAYGPPTRALLRLAAQISHLAANLHTETPVTPAVPVPSTARQTAWISVKSYSIKLVERDDPSNTVRTPMFPHKKHPIQKAAGGGTSKAAT</sequence>
<feature type="compositionally biased region" description="Gly residues" evidence="1">
    <location>
        <begin position="95"/>
        <end position="104"/>
    </location>
</feature>
<accession>A0ABU6UJE7</accession>
<organism evidence="2 3">
    <name type="scientific">Stylosanthes scabra</name>
    <dbReference type="NCBI Taxonomy" id="79078"/>
    <lineage>
        <taxon>Eukaryota</taxon>
        <taxon>Viridiplantae</taxon>
        <taxon>Streptophyta</taxon>
        <taxon>Embryophyta</taxon>
        <taxon>Tracheophyta</taxon>
        <taxon>Spermatophyta</taxon>
        <taxon>Magnoliopsida</taxon>
        <taxon>eudicotyledons</taxon>
        <taxon>Gunneridae</taxon>
        <taxon>Pentapetalae</taxon>
        <taxon>rosids</taxon>
        <taxon>fabids</taxon>
        <taxon>Fabales</taxon>
        <taxon>Fabaceae</taxon>
        <taxon>Papilionoideae</taxon>
        <taxon>50 kb inversion clade</taxon>
        <taxon>dalbergioids sensu lato</taxon>
        <taxon>Dalbergieae</taxon>
        <taxon>Pterocarpus clade</taxon>
        <taxon>Stylosanthes</taxon>
    </lineage>
</organism>
<dbReference type="EMBL" id="JASCZI010121368">
    <property type="protein sequence ID" value="MED6161430.1"/>
    <property type="molecule type" value="Genomic_DNA"/>
</dbReference>
<protein>
    <submittedName>
        <fullName evidence="2">Uncharacterized protein</fullName>
    </submittedName>
</protein>
<reference evidence="2 3" key="1">
    <citation type="journal article" date="2023" name="Plants (Basel)">
        <title>Bridging the Gap: Combining Genomics and Transcriptomics Approaches to Understand Stylosanthes scabra, an Orphan Legume from the Brazilian Caatinga.</title>
        <authorList>
            <person name="Ferreira-Neto J.R.C."/>
            <person name="da Silva M.D."/>
            <person name="Binneck E."/>
            <person name="de Melo N.F."/>
            <person name="da Silva R.H."/>
            <person name="de Melo A.L.T.M."/>
            <person name="Pandolfi V."/>
            <person name="Bustamante F.O."/>
            <person name="Brasileiro-Vidal A.C."/>
            <person name="Benko-Iseppon A.M."/>
        </authorList>
    </citation>
    <scope>NUCLEOTIDE SEQUENCE [LARGE SCALE GENOMIC DNA]</scope>
    <source>
        <tissue evidence="2">Leaves</tissue>
    </source>
</reference>
<evidence type="ECO:0000313" key="3">
    <source>
        <dbReference type="Proteomes" id="UP001341840"/>
    </source>
</evidence>
<name>A0ABU6UJE7_9FABA</name>
<keyword evidence="3" id="KW-1185">Reference proteome</keyword>
<evidence type="ECO:0000256" key="1">
    <source>
        <dbReference type="SAM" id="MobiDB-lite"/>
    </source>
</evidence>
<gene>
    <name evidence="2" type="ORF">PIB30_060656</name>
</gene>
<proteinExistence type="predicted"/>
<feature type="region of interest" description="Disordered" evidence="1">
    <location>
        <begin position="73"/>
        <end position="104"/>
    </location>
</feature>
<evidence type="ECO:0000313" key="2">
    <source>
        <dbReference type="EMBL" id="MED6161430.1"/>
    </source>
</evidence>